<organism evidence="2 3">
    <name type="scientific">Methanospirillum hungatei JF-1 (strain ATCC 27890 / DSM 864 / NBRC 100397 / JF-1)</name>
    <dbReference type="NCBI Taxonomy" id="323259"/>
    <lineage>
        <taxon>Archaea</taxon>
        <taxon>Methanobacteriati</taxon>
        <taxon>Methanobacteriota</taxon>
        <taxon>Stenosarchaea group</taxon>
        <taxon>Methanomicrobia</taxon>
        <taxon>Methanomicrobiales</taxon>
        <taxon>Methanospirillaceae</taxon>
        <taxon>Methanospirillum</taxon>
    </lineage>
</organism>
<dbReference type="HOGENOM" id="CLU_398290_0_0_2"/>
<dbReference type="eggNOG" id="arCOG06460">
    <property type="taxonomic scope" value="Archaea"/>
</dbReference>
<feature type="compositionally biased region" description="Polar residues" evidence="1">
    <location>
        <begin position="9"/>
        <end position="18"/>
    </location>
</feature>
<dbReference type="STRING" id="323259.Mhun_1870"/>
<protein>
    <submittedName>
        <fullName evidence="2">Uncharacterized protein</fullName>
    </submittedName>
</protein>
<dbReference type="AlphaFoldDB" id="Q2FM48"/>
<dbReference type="InParanoid" id="Q2FM48"/>
<proteinExistence type="predicted"/>
<feature type="region of interest" description="Disordered" evidence="1">
    <location>
        <begin position="1"/>
        <end position="20"/>
    </location>
</feature>
<dbReference type="InterPro" id="IPR027417">
    <property type="entry name" value="P-loop_NTPase"/>
</dbReference>
<gene>
    <name evidence="2" type="ordered locus">Mhun_1870</name>
</gene>
<evidence type="ECO:0000256" key="1">
    <source>
        <dbReference type="SAM" id="MobiDB-lite"/>
    </source>
</evidence>
<dbReference type="Gene3D" id="3.40.50.300">
    <property type="entry name" value="P-loop containing nucleotide triphosphate hydrolases"/>
    <property type="match status" value="1"/>
</dbReference>
<dbReference type="RefSeq" id="WP_011448851.1">
    <property type="nucleotide sequence ID" value="NC_007796.1"/>
</dbReference>
<dbReference type="EMBL" id="CP000254">
    <property type="protein sequence ID" value="ABD41587.1"/>
    <property type="molecule type" value="Genomic_DNA"/>
</dbReference>
<evidence type="ECO:0000313" key="2">
    <source>
        <dbReference type="EMBL" id="ABD41587.1"/>
    </source>
</evidence>
<dbReference type="KEGG" id="mhu:Mhun_1870"/>
<evidence type="ECO:0000313" key="3">
    <source>
        <dbReference type="Proteomes" id="UP000001941"/>
    </source>
</evidence>
<sequence>MKNPREILQENNPFSSHAQPDPWVNQFPTISSINGDAFTHITSIIAYKQKHPHDPVGILVNGEAGSGKTNMIARIREYCQSTSFDVKFSTIRPIINYNAPIQHLFHGIITNLSHPLKDSFRFTQIHAMLFSMISEYINQKEEYRKLFQPFKDNPEKFFTHFSEHEKERNILYNQVQTWIIDKIPDIDHLFIRLLFACGDKDLFHPARNRLLGQIADPDDASLLNIPFKELSEAEAEDEASTFLKSLGLLLTFLNQCLIVCFDQLENLYTGEHQRSFGLMNQIILNETSAILPLAFMRTLYWERFEEILDRSVVDKIGMNQVDLRGCTEEQITEIITSRIRTVFPDTWNMLTDWLIPQVLRELSSRGKYPSPREVISTANTIIRMKDEKGTTKEIPLPSPDQVIRSAWVQEHDQVLSDLDAWPPDYEQITSALQIYLQSHRVAFTCTRESRKNIITINHTSKNCRIIINTNSNHSSIGSGFTKGIQYLTNNPGSLCLYLTDPRCIVTKPTWTQTNQKREEFLAAGGRIIQPSEGEIARFYALYSLVCKVNEGDIQIETIHGLRPIIRDELSAYVGNKEAFPSLIPAIPAGVPGKVPIDIPSQEKHEKVDSKMREITDNAVHTALCTILYSRPMHIMRADILVQSLQENGISMTYDELIIWCGRHPAAYKIIPNQQGSLIIATGKGPICKDSS</sequence>
<name>Q2FM48_METHJ</name>
<reference evidence="3" key="1">
    <citation type="journal article" date="2016" name="Stand. Genomic Sci.">
        <title>Complete genome sequence of Methanospirillum hungatei type strain JF1.</title>
        <authorList>
            <person name="Gunsalus R.P."/>
            <person name="Cook L.E."/>
            <person name="Crable B."/>
            <person name="Rohlin L."/>
            <person name="McDonald E."/>
            <person name="Mouttaki H."/>
            <person name="Sieber J.R."/>
            <person name="Poweleit N."/>
            <person name="Zhou H."/>
            <person name="Lapidus A.L."/>
            <person name="Daligault H.E."/>
            <person name="Land M."/>
            <person name="Gilna P."/>
            <person name="Ivanova N."/>
            <person name="Kyrpides N."/>
            <person name="Culley D.E."/>
            <person name="McInerney M.J."/>
        </authorList>
    </citation>
    <scope>NUCLEOTIDE SEQUENCE [LARGE SCALE GENOMIC DNA]</scope>
    <source>
        <strain evidence="3">ATCC 27890 / DSM 864 / NBRC 100397 / JF-1</strain>
    </source>
</reference>
<dbReference type="GeneID" id="3922080"/>
<dbReference type="Proteomes" id="UP000001941">
    <property type="component" value="Chromosome"/>
</dbReference>
<accession>Q2FM48</accession>
<dbReference type="EnsemblBacteria" id="ABD41587">
    <property type="protein sequence ID" value="ABD41587"/>
    <property type="gene ID" value="Mhun_1870"/>
</dbReference>
<dbReference type="OrthoDB" id="381369at2157"/>
<keyword evidence="3" id="KW-1185">Reference proteome</keyword>